<protein>
    <submittedName>
        <fullName evidence="1">Uncharacterized protein</fullName>
    </submittedName>
</protein>
<comment type="caution">
    <text evidence="1">The sequence shown here is derived from an EMBL/GenBank/DDBJ whole genome shotgun (WGS) entry which is preliminary data.</text>
</comment>
<accession>A0ABT4JBV0</accession>
<evidence type="ECO:0000313" key="1">
    <source>
        <dbReference type="EMBL" id="MCZ0964605.1"/>
    </source>
</evidence>
<dbReference type="EMBL" id="JAPTYD010000165">
    <property type="protein sequence ID" value="MCZ0964605.1"/>
    <property type="molecule type" value="Genomic_DNA"/>
</dbReference>
<organism evidence="1 2">
    <name type="scientific">Paracoccus benzoatiresistens</name>
    <dbReference type="NCBI Taxonomy" id="2997341"/>
    <lineage>
        <taxon>Bacteria</taxon>
        <taxon>Pseudomonadati</taxon>
        <taxon>Pseudomonadota</taxon>
        <taxon>Alphaproteobacteria</taxon>
        <taxon>Rhodobacterales</taxon>
        <taxon>Paracoccaceae</taxon>
        <taxon>Paracoccus</taxon>
    </lineage>
</organism>
<keyword evidence="2" id="KW-1185">Reference proteome</keyword>
<reference evidence="1" key="1">
    <citation type="submission" date="2022-12" db="EMBL/GenBank/DDBJ databases">
        <title>Paracoccus sp. EF6 isolated from a lake water.</title>
        <authorList>
            <person name="Liu H."/>
        </authorList>
    </citation>
    <scope>NUCLEOTIDE SEQUENCE</scope>
    <source>
        <strain evidence="1">EF6</strain>
    </source>
</reference>
<sequence>MMIDGRPVIASGSLVITAGTQATLGLPMGDFALVFNTNGPADVKLTTQPMQIRFDGMDSPLVPPQGFRSL</sequence>
<evidence type="ECO:0000313" key="2">
    <source>
        <dbReference type="Proteomes" id="UP001149822"/>
    </source>
</evidence>
<dbReference type="RefSeq" id="WP_268944687.1">
    <property type="nucleotide sequence ID" value="NZ_JAPTYD010000165.1"/>
</dbReference>
<gene>
    <name evidence="1" type="ORF">OU682_24015</name>
</gene>
<proteinExistence type="predicted"/>
<name>A0ABT4JBV0_9RHOB</name>
<dbReference type="Proteomes" id="UP001149822">
    <property type="component" value="Unassembled WGS sequence"/>
</dbReference>